<accession>A0A0P1AVQ3</accession>
<sequence>MTSWKYAWNAIKNWIHRLEQALTALPSIAAVFADNAEPPTKRYRSVSDDTDYSRDFEDDAEAMTQRSLTFDPCAEAVAQKPPSYVLVLHSGWRSRRRDDMA</sequence>
<evidence type="ECO:0000313" key="1">
    <source>
        <dbReference type="EMBL" id="CEG45220.1"/>
    </source>
</evidence>
<proteinExistence type="predicted"/>
<protein>
    <submittedName>
        <fullName evidence="1">Uncharacterized protein</fullName>
    </submittedName>
</protein>
<dbReference type="AlphaFoldDB" id="A0A0P1AVQ3"/>
<dbReference type="Proteomes" id="UP000054928">
    <property type="component" value="Unassembled WGS sequence"/>
</dbReference>
<dbReference type="RefSeq" id="XP_024581589.1">
    <property type="nucleotide sequence ID" value="XM_024715941.1"/>
</dbReference>
<name>A0A0P1AVQ3_PLAHL</name>
<dbReference type="EMBL" id="CCYD01001551">
    <property type="protein sequence ID" value="CEG45220.1"/>
    <property type="molecule type" value="Genomic_DNA"/>
</dbReference>
<dbReference type="GeneID" id="36396587"/>
<evidence type="ECO:0000313" key="2">
    <source>
        <dbReference type="Proteomes" id="UP000054928"/>
    </source>
</evidence>
<keyword evidence="2" id="KW-1185">Reference proteome</keyword>
<reference evidence="2" key="1">
    <citation type="submission" date="2014-09" db="EMBL/GenBank/DDBJ databases">
        <authorList>
            <person name="Sharma Rahul"/>
            <person name="Thines Marco"/>
        </authorList>
    </citation>
    <scope>NUCLEOTIDE SEQUENCE [LARGE SCALE GENOMIC DNA]</scope>
</reference>
<organism evidence="1 2">
    <name type="scientific">Plasmopara halstedii</name>
    <name type="common">Downy mildew of sunflower</name>
    <dbReference type="NCBI Taxonomy" id="4781"/>
    <lineage>
        <taxon>Eukaryota</taxon>
        <taxon>Sar</taxon>
        <taxon>Stramenopiles</taxon>
        <taxon>Oomycota</taxon>
        <taxon>Peronosporomycetes</taxon>
        <taxon>Peronosporales</taxon>
        <taxon>Peronosporaceae</taxon>
        <taxon>Plasmopara</taxon>
    </lineage>
</organism>